<evidence type="ECO:0000313" key="1">
    <source>
        <dbReference type="EMBL" id="SVD74138.1"/>
    </source>
</evidence>
<protein>
    <submittedName>
        <fullName evidence="1">Uncharacterized protein</fullName>
    </submittedName>
</protein>
<dbReference type="AlphaFoldDB" id="A0A382XV15"/>
<dbReference type="EMBL" id="UINC01170206">
    <property type="protein sequence ID" value="SVD74138.1"/>
    <property type="molecule type" value="Genomic_DNA"/>
</dbReference>
<reference evidence="1" key="1">
    <citation type="submission" date="2018-05" db="EMBL/GenBank/DDBJ databases">
        <authorList>
            <person name="Lanie J.A."/>
            <person name="Ng W.-L."/>
            <person name="Kazmierczak K.M."/>
            <person name="Andrzejewski T.M."/>
            <person name="Davidsen T.M."/>
            <person name="Wayne K.J."/>
            <person name="Tettelin H."/>
            <person name="Glass J.I."/>
            <person name="Rusch D."/>
            <person name="Podicherti R."/>
            <person name="Tsui H.-C.T."/>
            <person name="Winkler M.E."/>
        </authorList>
    </citation>
    <scope>NUCLEOTIDE SEQUENCE</scope>
</reference>
<accession>A0A382XV15</accession>
<gene>
    <name evidence="1" type="ORF">METZ01_LOCUS426992</name>
</gene>
<proteinExistence type="predicted"/>
<sequence length="153" mass="18135">MGLDAKEWFRQEEVSIETDIQVRYFVEMDDEYRNNIYRTIRGNDLDFIDVDQIVLFSPSDDDAFKSMCKEMEIEPKPNSLQEMHNTQVMNICHSFTRLNEEDQKTLIEYAKTNKCRITISSQITKEKEQLKPITLSLLKKKDNIEPSLLRYLS</sequence>
<name>A0A382XV15_9ZZZZ</name>
<organism evidence="1">
    <name type="scientific">marine metagenome</name>
    <dbReference type="NCBI Taxonomy" id="408172"/>
    <lineage>
        <taxon>unclassified sequences</taxon>
        <taxon>metagenomes</taxon>
        <taxon>ecological metagenomes</taxon>
    </lineage>
</organism>